<keyword evidence="4" id="KW-1133">Transmembrane helix</keyword>
<evidence type="ECO:0000259" key="5">
    <source>
        <dbReference type="PROSITE" id="PS50109"/>
    </source>
</evidence>
<protein>
    <recommendedName>
        <fullName evidence="2">histidine kinase</fullName>
        <ecNumber evidence="2">2.7.13.3</ecNumber>
    </recommendedName>
</protein>
<dbReference type="PATRIC" id="fig|394096.3.peg.4126"/>
<evidence type="ECO:0000256" key="4">
    <source>
        <dbReference type="SAM" id="Phobius"/>
    </source>
</evidence>
<dbReference type="OrthoDB" id="9769169at2"/>
<dbReference type="RefSeq" id="WP_052420124.1">
    <property type="nucleotide sequence ID" value="NZ_JMCB01000007.1"/>
</dbReference>
<dbReference type="InterPro" id="IPR003661">
    <property type="entry name" value="HisK_dim/P_dom"/>
</dbReference>
<gene>
    <name evidence="6" type="ORF">DB31_8087</name>
</gene>
<dbReference type="InterPro" id="IPR005467">
    <property type="entry name" value="His_kinase_dom"/>
</dbReference>
<evidence type="ECO:0000256" key="1">
    <source>
        <dbReference type="ARBA" id="ARBA00000085"/>
    </source>
</evidence>
<keyword evidence="7" id="KW-1185">Reference proteome</keyword>
<dbReference type="InterPro" id="IPR036097">
    <property type="entry name" value="HisK_dim/P_sf"/>
</dbReference>
<dbReference type="AlphaFoldDB" id="A0A085WIU1"/>
<sequence>MSAPETEQDPIGAAGNINARLLRFILLAVVITHLLLIASVWGQWKTIAIITGTFFLVVCLNLTLARPVFSEQTRLTETIRLMGNMLANLVYGHVTGWQLPMWLYLPLDAIWVDTRQERQGLYVLFGPFLVVGAVAILDGCPPLVPLVFIILSVIAHAISRVRMHLLHQVLSRLAYRHRELARAHEELAQAHERAREQDRLSSLGMLAAGVAHEINNPLAYVKSNVNSLYRDLREEKKLSPVLSEYVTEVLPATMEGIQRIATIVSDLRRFARGDPEPLAAYDLNDEIQAALRITHSRIEARCRVVLKLRPLPRMLGRPQQMAQVVVNLLINAAQATSDEGQISLSTRQEGEQVVLVVQDTGQGMTPEVKEKLFQPFFSTKPIGEGTGMGLAVVHGIVSAHGGRIEVESQPGKGSTFTIRLPLAAPAPRAPGV</sequence>
<dbReference type="EMBL" id="JMCB01000007">
    <property type="protein sequence ID" value="KFE67604.1"/>
    <property type="molecule type" value="Genomic_DNA"/>
</dbReference>
<dbReference type="Pfam" id="PF02518">
    <property type="entry name" value="HATPase_c"/>
    <property type="match status" value="1"/>
</dbReference>
<evidence type="ECO:0000256" key="3">
    <source>
        <dbReference type="ARBA" id="ARBA00022553"/>
    </source>
</evidence>
<dbReference type="GO" id="GO:0000155">
    <property type="term" value="F:phosphorelay sensor kinase activity"/>
    <property type="evidence" value="ECO:0007669"/>
    <property type="project" value="InterPro"/>
</dbReference>
<dbReference type="Pfam" id="PF00512">
    <property type="entry name" value="HisKA"/>
    <property type="match status" value="1"/>
</dbReference>
<reference evidence="6 7" key="1">
    <citation type="submission" date="2014-04" db="EMBL/GenBank/DDBJ databases">
        <title>Genome assembly of Hyalangium minutum DSM 14724.</title>
        <authorList>
            <person name="Sharma G."/>
            <person name="Subramanian S."/>
        </authorList>
    </citation>
    <scope>NUCLEOTIDE SEQUENCE [LARGE SCALE GENOMIC DNA]</scope>
    <source>
        <strain evidence="6 7">DSM 14724</strain>
    </source>
</reference>
<dbReference type="Gene3D" id="1.10.287.130">
    <property type="match status" value="1"/>
</dbReference>
<keyword evidence="4" id="KW-0472">Membrane</keyword>
<dbReference type="CDD" id="cd00082">
    <property type="entry name" value="HisKA"/>
    <property type="match status" value="1"/>
</dbReference>
<comment type="caution">
    <text evidence="6">The sequence shown here is derived from an EMBL/GenBank/DDBJ whole genome shotgun (WGS) entry which is preliminary data.</text>
</comment>
<keyword evidence="3" id="KW-0597">Phosphoprotein</keyword>
<feature type="domain" description="Histidine kinase" evidence="5">
    <location>
        <begin position="209"/>
        <end position="424"/>
    </location>
</feature>
<accession>A0A085WIU1</accession>
<dbReference type="PRINTS" id="PR00344">
    <property type="entry name" value="BCTRLSENSOR"/>
</dbReference>
<dbReference type="SUPFAM" id="SSF47384">
    <property type="entry name" value="Homodimeric domain of signal transducing histidine kinase"/>
    <property type="match status" value="1"/>
</dbReference>
<organism evidence="6 7">
    <name type="scientific">Hyalangium minutum</name>
    <dbReference type="NCBI Taxonomy" id="394096"/>
    <lineage>
        <taxon>Bacteria</taxon>
        <taxon>Pseudomonadati</taxon>
        <taxon>Myxococcota</taxon>
        <taxon>Myxococcia</taxon>
        <taxon>Myxococcales</taxon>
        <taxon>Cystobacterineae</taxon>
        <taxon>Archangiaceae</taxon>
        <taxon>Hyalangium</taxon>
    </lineage>
</organism>
<keyword evidence="4" id="KW-0812">Transmembrane</keyword>
<evidence type="ECO:0000256" key="2">
    <source>
        <dbReference type="ARBA" id="ARBA00012438"/>
    </source>
</evidence>
<dbReference type="InterPro" id="IPR003594">
    <property type="entry name" value="HATPase_dom"/>
</dbReference>
<dbReference type="PANTHER" id="PTHR43065">
    <property type="entry name" value="SENSOR HISTIDINE KINASE"/>
    <property type="match status" value="1"/>
</dbReference>
<feature type="transmembrane region" description="Helical" evidence="4">
    <location>
        <begin position="21"/>
        <end position="41"/>
    </location>
</feature>
<comment type="catalytic activity">
    <reaction evidence="1">
        <text>ATP + protein L-histidine = ADP + protein N-phospho-L-histidine.</text>
        <dbReference type="EC" id="2.7.13.3"/>
    </reaction>
</comment>
<dbReference type="PANTHER" id="PTHR43065:SF50">
    <property type="entry name" value="HISTIDINE KINASE"/>
    <property type="match status" value="1"/>
</dbReference>
<dbReference type="InterPro" id="IPR036890">
    <property type="entry name" value="HATPase_C_sf"/>
</dbReference>
<proteinExistence type="predicted"/>
<evidence type="ECO:0000313" key="7">
    <source>
        <dbReference type="Proteomes" id="UP000028725"/>
    </source>
</evidence>
<evidence type="ECO:0000313" key="6">
    <source>
        <dbReference type="EMBL" id="KFE67604.1"/>
    </source>
</evidence>
<feature type="transmembrane region" description="Helical" evidence="4">
    <location>
        <begin position="47"/>
        <end position="65"/>
    </location>
</feature>
<dbReference type="SUPFAM" id="SSF55874">
    <property type="entry name" value="ATPase domain of HSP90 chaperone/DNA topoisomerase II/histidine kinase"/>
    <property type="match status" value="1"/>
</dbReference>
<name>A0A085WIU1_9BACT</name>
<dbReference type="Proteomes" id="UP000028725">
    <property type="component" value="Unassembled WGS sequence"/>
</dbReference>
<dbReference type="STRING" id="394096.DB31_8087"/>
<dbReference type="Gene3D" id="3.30.565.10">
    <property type="entry name" value="Histidine kinase-like ATPase, C-terminal domain"/>
    <property type="match status" value="1"/>
</dbReference>
<dbReference type="SMART" id="SM00387">
    <property type="entry name" value="HATPase_c"/>
    <property type="match status" value="1"/>
</dbReference>
<dbReference type="InterPro" id="IPR004358">
    <property type="entry name" value="Sig_transdc_His_kin-like_C"/>
</dbReference>
<dbReference type="PROSITE" id="PS50109">
    <property type="entry name" value="HIS_KIN"/>
    <property type="match status" value="1"/>
</dbReference>
<dbReference type="SMART" id="SM00388">
    <property type="entry name" value="HisKA"/>
    <property type="match status" value="1"/>
</dbReference>
<feature type="transmembrane region" description="Helical" evidence="4">
    <location>
        <begin position="143"/>
        <end position="163"/>
    </location>
</feature>
<dbReference type="EC" id="2.7.13.3" evidence="2"/>